<dbReference type="RefSeq" id="WP_218494085.1">
    <property type="nucleotide sequence ID" value="NZ_JAHUZC010000014.1"/>
</dbReference>
<gene>
    <name evidence="1" type="ORF">KUA57_08730</name>
</gene>
<dbReference type="Proteomes" id="UP000723776">
    <property type="component" value="Unassembled WGS sequence"/>
</dbReference>
<reference evidence="1 2" key="1">
    <citation type="submission" date="2021-06" db="EMBL/GenBank/DDBJ databases">
        <title>A novel Streptococcus species isolated from patients with diabetic foot ulcer (DFU).</title>
        <authorList>
            <person name="Chen Y.-S."/>
        </authorList>
    </citation>
    <scope>NUCLEOTIDE SEQUENCE [LARGE SCALE GENOMIC DNA]</scope>
    <source>
        <strain evidence="1 2">DM3B3</strain>
    </source>
</reference>
<sequence length="166" mass="19089">MDRLTPKQELFVQGIISGLSQRQAYRQAYPSANKWRDNVVDNKASELLKNGEVLVRYRELLKQFSNMSLWSREQAFNEYEWLKNKARASIENDGIRQANSNAFLSALDGMNNMAFHDLELADEKLRLEIDNLKAQLGSNDEDDTVITGFTFDRSEYNGNTEPSETD</sequence>
<evidence type="ECO:0000313" key="1">
    <source>
        <dbReference type="EMBL" id="MBV7365928.1"/>
    </source>
</evidence>
<organism evidence="1 2">
    <name type="scientific">Streptococcus vulneris</name>
    <dbReference type="NCBI Taxonomy" id="2853160"/>
    <lineage>
        <taxon>Bacteria</taxon>
        <taxon>Bacillati</taxon>
        <taxon>Bacillota</taxon>
        <taxon>Bacilli</taxon>
        <taxon>Lactobacillales</taxon>
        <taxon>Streptococcaceae</taxon>
        <taxon>Streptococcus</taxon>
    </lineage>
</organism>
<proteinExistence type="predicted"/>
<name>A0ABS6SW24_9STRE</name>
<dbReference type="EMBL" id="JAHUZC010000014">
    <property type="protein sequence ID" value="MBV7365928.1"/>
    <property type="molecule type" value="Genomic_DNA"/>
</dbReference>
<accession>A0ABS6SW24</accession>
<evidence type="ECO:0000313" key="2">
    <source>
        <dbReference type="Proteomes" id="UP000723776"/>
    </source>
</evidence>
<protein>
    <submittedName>
        <fullName evidence="1">Terminase small subunit</fullName>
    </submittedName>
</protein>
<comment type="caution">
    <text evidence="1">The sequence shown here is derived from an EMBL/GenBank/DDBJ whole genome shotgun (WGS) entry which is preliminary data.</text>
</comment>
<keyword evidence="2" id="KW-1185">Reference proteome</keyword>